<keyword evidence="1" id="KW-1133">Transmembrane helix</keyword>
<evidence type="ECO:0000313" key="3">
    <source>
        <dbReference type="EMBL" id="MCH1627845.1"/>
    </source>
</evidence>
<proteinExistence type="predicted"/>
<gene>
    <name evidence="3" type="ORF">MJG50_21135</name>
</gene>
<name>A0AAW5E9E3_9BACI</name>
<dbReference type="Pfam" id="PF13240">
    <property type="entry name" value="Zn_Ribbon_1"/>
    <property type="match status" value="1"/>
</dbReference>
<keyword evidence="1" id="KW-0472">Membrane</keyword>
<dbReference type="Proteomes" id="UP001431131">
    <property type="component" value="Unassembled WGS sequence"/>
</dbReference>
<sequence>MKFCPNCGKEVTESAKFCPSCGKSTEIEQVAPAVEITQQHQRTPKVFPKKWLIIGIIAVLLVGGGTALGFTLLNGPKELYLMAEAKTYKSTMDQFEDQYGEDLKFQEEMLESPSSSELKLSGNVEMDTEYPDPTLEMVQEILDQAALVIKSDQDPKKQASFNTIGLEMDGSSVVDLELYQSTEQLGLKVPTLYDKYFYLNLDEYGEVMRMVDPYYEGPEKLDLSTIKWDEIKFSDKEIDEIKSRYYEYVFKALKDDYFTLEKNVPYEHDGEKMKLRKITLKMSSKEVETFINGFVDELIEDEKLHGMIADRLAKLANAGLEEMDVDFTDKKEVQKEMKSALKDLKSALKDVDYTDGFKSVILIDKKEQIIDRHMEIAFDGDVNLEVSTKNVPIGKDDRYQEYKIELGPEDASEGKMVFELTNDSKGAKDGREEKMKANFYFEEYEYVVMDFTFKMNSEFKGKNPNKQTIIRDFDVVLDGEDFYDMTPVSGKITQEKDVSVKDKHSNNKFKIEVNVEDEYESGSVVINVDSKVKLKDKVDLPKMDTASGMNVAELTEEDIMEIGQEVGFKLQDLMMELGLY</sequence>
<accession>A0AAW5E9E3</accession>
<organism evidence="3 4">
    <name type="scientific">Fredinandcohnia quinoae</name>
    <dbReference type="NCBI Taxonomy" id="2918902"/>
    <lineage>
        <taxon>Bacteria</taxon>
        <taxon>Bacillati</taxon>
        <taxon>Bacillota</taxon>
        <taxon>Bacilli</taxon>
        <taxon>Bacillales</taxon>
        <taxon>Bacillaceae</taxon>
        <taxon>Fredinandcohnia</taxon>
    </lineage>
</organism>
<dbReference type="InterPro" id="IPR026870">
    <property type="entry name" value="Zinc_ribbon_dom"/>
</dbReference>
<evidence type="ECO:0000256" key="1">
    <source>
        <dbReference type="SAM" id="Phobius"/>
    </source>
</evidence>
<keyword evidence="1" id="KW-0812">Transmembrane</keyword>
<dbReference type="RefSeq" id="WP_240257762.1">
    <property type="nucleotide sequence ID" value="NZ_JAKTTI010000058.1"/>
</dbReference>
<dbReference type="EMBL" id="JAKTTI010000058">
    <property type="protein sequence ID" value="MCH1627845.1"/>
    <property type="molecule type" value="Genomic_DNA"/>
</dbReference>
<feature type="transmembrane region" description="Helical" evidence="1">
    <location>
        <begin position="51"/>
        <end position="73"/>
    </location>
</feature>
<reference evidence="3" key="1">
    <citation type="submission" date="2022-02" db="EMBL/GenBank/DDBJ databases">
        <title>Fredinandcohnia quinoae sp. nov. isolated from Chenopodium quinoa seeds.</title>
        <authorList>
            <person name="Saati-Santamaria Z."/>
            <person name="Flores-Felix J.D."/>
            <person name="Igual J.M."/>
            <person name="Velazquez E."/>
            <person name="Garcia-Fraile P."/>
            <person name="Martinez-Molina E."/>
        </authorList>
    </citation>
    <scope>NUCLEOTIDE SEQUENCE</scope>
    <source>
        <strain evidence="3">SECRCQ15</strain>
    </source>
</reference>
<keyword evidence="4" id="KW-1185">Reference proteome</keyword>
<evidence type="ECO:0000313" key="4">
    <source>
        <dbReference type="Proteomes" id="UP001431131"/>
    </source>
</evidence>
<feature type="domain" description="Zinc-ribbon" evidence="2">
    <location>
        <begin position="3"/>
        <end position="24"/>
    </location>
</feature>
<evidence type="ECO:0000259" key="2">
    <source>
        <dbReference type="Pfam" id="PF13240"/>
    </source>
</evidence>
<dbReference type="AlphaFoldDB" id="A0AAW5E9E3"/>
<comment type="caution">
    <text evidence="3">The sequence shown here is derived from an EMBL/GenBank/DDBJ whole genome shotgun (WGS) entry which is preliminary data.</text>
</comment>
<protein>
    <submittedName>
        <fullName evidence="3">Zinc-ribbon domain-containing protein</fullName>
    </submittedName>
</protein>